<sequence length="71" mass="7682">MGHLSSFISWSMICSGYMLHSKLLIHLMPAIRDGVSGSVSWVLGDGGPILVRNPTRLDITLLVMAAAFLIN</sequence>
<comment type="caution">
    <text evidence="1">The sequence shown here is derived from an EMBL/GenBank/DDBJ whole genome shotgun (WGS) entry which is preliminary data.</text>
</comment>
<dbReference type="EMBL" id="WNTK01000304">
    <property type="protein sequence ID" value="KAG9470326.1"/>
    <property type="molecule type" value="Genomic_DNA"/>
</dbReference>
<evidence type="ECO:0000313" key="2">
    <source>
        <dbReference type="Proteomes" id="UP000770717"/>
    </source>
</evidence>
<accession>A0A8J6EJW3</accession>
<dbReference type="Proteomes" id="UP000770717">
    <property type="component" value="Unassembled WGS sequence"/>
</dbReference>
<organism evidence="1 2">
    <name type="scientific">Eleutherodactylus coqui</name>
    <name type="common">Puerto Rican coqui</name>
    <dbReference type="NCBI Taxonomy" id="57060"/>
    <lineage>
        <taxon>Eukaryota</taxon>
        <taxon>Metazoa</taxon>
        <taxon>Chordata</taxon>
        <taxon>Craniata</taxon>
        <taxon>Vertebrata</taxon>
        <taxon>Euteleostomi</taxon>
        <taxon>Amphibia</taxon>
        <taxon>Batrachia</taxon>
        <taxon>Anura</taxon>
        <taxon>Neobatrachia</taxon>
        <taxon>Hyloidea</taxon>
        <taxon>Eleutherodactylidae</taxon>
        <taxon>Eleutherodactylinae</taxon>
        <taxon>Eleutherodactylus</taxon>
        <taxon>Eleutherodactylus</taxon>
    </lineage>
</organism>
<gene>
    <name evidence="1" type="ORF">GDO78_018126</name>
</gene>
<keyword evidence="2" id="KW-1185">Reference proteome</keyword>
<protein>
    <submittedName>
        <fullName evidence="1">Uncharacterized protein</fullName>
    </submittedName>
</protein>
<evidence type="ECO:0000313" key="1">
    <source>
        <dbReference type="EMBL" id="KAG9470326.1"/>
    </source>
</evidence>
<reference evidence="1" key="1">
    <citation type="thesis" date="2020" institute="ProQuest LLC" country="789 East Eisenhower Parkway, Ann Arbor, MI, USA">
        <title>Comparative Genomics and Chromosome Evolution.</title>
        <authorList>
            <person name="Mudd A.B."/>
        </authorList>
    </citation>
    <scope>NUCLEOTIDE SEQUENCE</scope>
    <source>
        <strain evidence="1">HN-11 Male</strain>
        <tissue evidence="1">Kidney and liver</tissue>
    </source>
</reference>
<proteinExistence type="predicted"/>
<dbReference type="AlphaFoldDB" id="A0A8J6EJW3"/>
<name>A0A8J6EJW3_ELECQ</name>